<evidence type="ECO:0000313" key="1">
    <source>
        <dbReference type="EMBL" id="KAK9915753.1"/>
    </source>
</evidence>
<evidence type="ECO:0000313" key="2">
    <source>
        <dbReference type="Proteomes" id="UP001491310"/>
    </source>
</evidence>
<gene>
    <name evidence="1" type="ORF">WJX75_003647</name>
</gene>
<reference evidence="1 2" key="1">
    <citation type="journal article" date="2024" name="Nat. Commun.">
        <title>Phylogenomics reveals the evolutionary origins of lichenization in chlorophyte algae.</title>
        <authorList>
            <person name="Puginier C."/>
            <person name="Libourel C."/>
            <person name="Otte J."/>
            <person name="Skaloud P."/>
            <person name="Haon M."/>
            <person name="Grisel S."/>
            <person name="Petersen M."/>
            <person name="Berrin J.G."/>
            <person name="Delaux P.M."/>
            <person name="Dal Grande F."/>
            <person name="Keller J."/>
        </authorList>
    </citation>
    <scope>NUCLEOTIDE SEQUENCE [LARGE SCALE GENOMIC DNA]</scope>
    <source>
        <strain evidence="1 2">SAG 216-7</strain>
    </source>
</reference>
<accession>A0ABR2YVF4</accession>
<name>A0ABR2YVF4_9CHLO</name>
<organism evidence="1 2">
    <name type="scientific">Coccomyxa subellipsoidea</name>
    <dbReference type="NCBI Taxonomy" id="248742"/>
    <lineage>
        <taxon>Eukaryota</taxon>
        <taxon>Viridiplantae</taxon>
        <taxon>Chlorophyta</taxon>
        <taxon>core chlorophytes</taxon>
        <taxon>Trebouxiophyceae</taxon>
        <taxon>Trebouxiophyceae incertae sedis</taxon>
        <taxon>Coccomyxaceae</taxon>
        <taxon>Coccomyxa</taxon>
    </lineage>
</organism>
<proteinExistence type="predicted"/>
<protein>
    <submittedName>
        <fullName evidence="1">Uncharacterized protein</fullName>
    </submittedName>
</protein>
<dbReference type="Proteomes" id="UP001491310">
    <property type="component" value="Unassembled WGS sequence"/>
</dbReference>
<keyword evidence="2" id="KW-1185">Reference proteome</keyword>
<sequence>MKLAHGSISELSSAQQCALASRLRPSKPLKVCCRAHNDPTAICVQLTRRQALAAPAAASLVSLIAGIQPAHANLVQDLAKGFVRPDLASEEATVVMMDARGTLYELRDLAGTPMNSQERFEARRLLPGMAKRLREVGVAAPVLTALVKGAQKEAVVSEMYGGAGGERAPTDEVYSAIGDIVTISGRTIRKEAQASPELAESAIKKIEDLLASLPQEVVERAKELRSQRRIGTA</sequence>
<dbReference type="EMBL" id="JALJOT010000004">
    <property type="protein sequence ID" value="KAK9915753.1"/>
    <property type="molecule type" value="Genomic_DNA"/>
</dbReference>
<comment type="caution">
    <text evidence="1">The sequence shown here is derived from an EMBL/GenBank/DDBJ whole genome shotgun (WGS) entry which is preliminary data.</text>
</comment>